<dbReference type="RefSeq" id="WP_106874537.1">
    <property type="nucleotide sequence ID" value="NZ_CP027845.1"/>
</dbReference>
<keyword evidence="4" id="KW-1003">Cell membrane</keyword>
<keyword evidence="6" id="KW-0769">Symport</keyword>
<evidence type="ECO:0000313" key="11">
    <source>
        <dbReference type="EMBL" id="AVP87685.1"/>
    </source>
</evidence>
<feature type="transmembrane region" description="Helical" evidence="9">
    <location>
        <begin position="308"/>
        <end position="325"/>
    </location>
</feature>
<dbReference type="Gene3D" id="1.20.1250.20">
    <property type="entry name" value="MFS general substrate transporter like domains"/>
    <property type="match status" value="2"/>
</dbReference>
<evidence type="ECO:0000256" key="7">
    <source>
        <dbReference type="ARBA" id="ARBA00022989"/>
    </source>
</evidence>
<dbReference type="PROSITE" id="PS00217">
    <property type="entry name" value="SUGAR_TRANSPORT_2"/>
    <property type="match status" value="1"/>
</dbReference>
<dbReference type="Pfam" id="PF07690">
    <property type="entry name" value="MFS_1"/>
    <property type="match status" value="1"/>
</dbReference>
<feature type="transmembrane region" description="Helical" evidence="9">
    <location>
        <begin position="55"/>
        <end position="77"/>
    </location>
</feature>
<keyword evidence="7 9" id="KW-1133">Transmembrane helix</keyword>
<evidence type="ECO:0000256" key="1">
    <source>
        <dbReference type="ARBA" id="ARBA00004429"/>
    </source>
</evidence>
<dbReference type="InterPro" id="IPR011701">
    <property type="entry name" value="MFS"/>
</dbReference>
<dbReference type="OrthoDB" id="9783227at2"/>
<dbReference type="EMBL" id="CP027845">
    <property type="protein sequence ID" value="AVP87685.1"/>
    <property type="molecule type" value="Genomic_DNA"/>
</dbReference>
<dbReference type="GO" id="GO:0015293">
    <property type="term" value="F:symporter activity"/>
    <property type="evidence" value="ECO:0007669"/>
    <property type="project" value="UniProtKB-KW"/>
</dbReference>
<evidence type="ECO:0000256" key="3">
    <source>
        <dbReference type="ARBA" id="ARBA00022448"/>
    </source>
</evidence>
<dbReference type="PROSITE" id="PS50850">
    <property type="entry name" value="MFS"/>
    <property type="match status" value="1"/>
</dbReference>
<feature type="transmembrane region" description="Helical" evidence="9">
    <location>
        <begin position="12"/>
        <end position="35"/>
    </location>
</feature>
<feature type="transmembrane region" description="Helical" evidence="9">
    <location>
        <begin position="369"/>
        <end position="386"/>
    </location>
</feature>
<feature type="transmembrane region" description="Helical" evidence="9">
    <location>
        <begin position="273"/>
        <end position="296"/>
    </location>
</feature>
<evidence type="ECO:0000256" key="2">
    <source>
        <dbReference type="ARBA" id="ARBA00008240"/>
    </source>
</evidence>
<evidence type="ECO:0000256" key="5">
    <source>
        <dbReference type="ARBA" id="ARBA00022692"/>
    </source>
</evidence>
<dbReference type="GO" id="GO:0005886">
    <property type="term" value="C:plasma membrane"/>
    <property type="evidence" value="ECO:0007669"/>
    <property type="project" value="UniProtKB-SubCell"/>
</dbReference>
<feature type="transmembrane region" description="Helical" evidence="9">
    <location>
        <begin position="150"/>
        <end position="173"/>
    </location>
</feature>
<dbReference type="AlphaFoldDB" id="A0A2P1P8W2"/>
<keyword evidence="5 9" id="KW-0812">Transmembrane</keyword>
<dbReference type="PANTHER" id="PTHR43528">
    <property type="entry name" value="ALPHA-KETOGLUTARATE PERMEASE"/>
    <property type="match status" value="1"/>
</dbReference>
<sequence length="420" mass="46099">MRELLDNKTNLTAVTVTSIVNILVWYGYSLLGIAAPQIGEAFFPAHNAQESLLRVFLLFAAGYVVRPLGGIVFGIIGDKLGRKVALSASIILMSSPTFIIGILPGYSKLGNLSATIIFIARLMQGIAIGGALTSALSFTIEHVENKHRGFAGSLSMAGICIGIFLGSVVSGGVEGVVSCECFHSWGWRVPFLLAILMVPVAFYIIRYLDETPEFEQNQRCDLIQEHPLLYVLTNYKSNVLISIFLNAAGSIVFYFQVVYIPTYLHIQRDFDDGFVNILVNCTYLVMGLAALLGGYLSDICNKVNMFRVILILLCILIFPMMHLFTSGHFSHIILAHLTLSTLAAFYISVEQALQCQIYPSHIRNTGLSISYNLATTAFGGTTPYIMQKAASLDVGAAYITVALILSLIALFYFRRVMIKE</sequence>
<evidence type="ECO:0000313" key="12">
    <source>
        <dbReference type="Proteomes" id="UP000241762"/>
    </source>
</evidence>
<feature type="transmembrane region" description="Helical" evidence="9">
    <location>
        <begin position="331"/>
        <end position="349"/>
    </location>
</feature>
<feature type="transmembrane region" description="Helical" evidence="9">
    <location>
        <begin position="185"/>
        <end position="205"/>
    </location>
</feature>
<evidence type="ECO:0000256" key="6">
    <source>
        <dbReference type="ARBA" id="ARBA00022847"/>
    </source>
</evidence>
<dbReference type="InterPro" id="IPR005829">
    <property type="entry name" value="Sugar_transporter_CS"/>
</dbReference>
<evidence type="ECO:0000256" key="4">
    <source>
        <dbReference type="ARBA" id="ARBA00022475"/>
    </source>
</evidence>
<proteinExistence type="inferred from homology"/>
<evidence type="ECO:0000256" key="8">
    <source>
        <dbReference type="ARBA" id="ARBA00023136"/>
    </source>
</evidence>
<dbReference type="SUPFAM" id="SSF103473">
    <property type="entry name" value="MFS general substrate transporter"/>
    <property type="match status" value="1"/>
</dbReference>
<keyword evidence="8 9" id="KW-0472">Membrane</keyword>
<feature type="transmembrane region" description="Helical" evidence="9">
    <location>
        <begin position="112"/>
        <end position="138"/>
    </location>
</feature>
<dbReference type="KEGG" id="ptc:phytr_7470"/>
<keyword evidence="3" id="KW-0813">Transport</keyword>
<evidence type="ECO:0000256" key="9">
    <source>
        <dbReference type="SAM" id="Phobius"/>
    </source>
</evidence>
<dbReference type="InterPro" id="IPR020846">
    <property type="entry name" value="MFS_dom"/>
</dbReference>
<reference evidence="11 12" key="1">
    <citation type="submission" date="2018-03" db="EMBL/GenBank/DDBJ databases">
        <title>A gene transfer event suggests a long-term partnership between eustigmatophyte algae and a novel lineage of endosymbiotic bacteria.</title>
        <authorList>
            <person name="Yurchenko T."/>
            <person name="Sevcikova T."/>
            <person name="Pribyl P."/>
            <person name="El Karkouri K."/>
            <person name="Klimes V."/>
            <person name="Amaral R."/>
            <person name="Zbrankova V."/>
            <person name="Kim E."/>
            <person name="Raoult D."/>
            <person name="Santos L.M.A."/>
            <person name="Elias M."/>
        </authorList>
    </citation>
    <scope>NUCLEOTIDE SEQUENCE [LARGE SCALE GENOMIC DNA]</scope>
    <source>
        <strain evidence="11">CCALA 838</strain>
    </source>
</reference>
<keyword evidence="12" id="KW-1185">Reference proteome</keyword>
<feature type="transmembrane region" description="Helical" evidence="9">
    <location>
        <begin position="239"/>
        <end position="261"/>
    </location>
</feature>
<gene>
    <name evidence="11" type="ORF">phytr_7470</name>
</gene>
<name>A0A2P1P8W2_9RICK</name>
<dbReference type="Proteomes" id="UP000241762">
    <property type="component" value="Chromosome"/>
</dbReference>
<feature type="transmembrane region" description="Helical" evidence="9">
    <location>
        <begin position="392"/>
        <end position="413"/>
    </location>
</feature>
<comment type="subcellular location">
    <subcellularLocation>
        <location evidence="1">Cell inner membrane</location>
        <topology evidence="1">Multi-pass membrane protein</topology>
    </subcellularLocation>
</comment>
<feature type="domain" description="Major facilitator superfamily (MFS) profile" evidence="10">
    <location>
        <begin position="13"/>
        <end position="420"/>
    </location>
</feature>
<dbReference type="PANTHER" id="PTHR43528:SF1">
    <property type="entry name" value="ALPHA-KETOGLUTARATE PERMEASE"/>
    <property type="match status" value="1"/>
</dbReference>
<feature type="transmembrane region" description="Helical" evidence="9">
    <location>
        <begin position="84"/>
        <end position="106"/>
    </location>
</feature>
<accession>A0A2P1P8W2</accession>
<protein>
    <submittedName>
        <fullName evidence="11">Proline/betaine transporter</fullName>
    </submittedName>
</protein>
<organism evidence="11 12">
    <name type="scientific">Candidatus Phycorickettsia trachydisci</name>
    <dbReference type="NCBI Taxonomy" id="2115978"/>
    <lineage>
        <taxon>Bacteria</taxon>
        <taxon>Pseudomonadati</taxon>
        <taxon>Pseudomonadota</taxon>
        <taxon>Alphaproteobacteria</taxon>
        <taxon>Rickettsiales</taxon>
        <taxon>Rickettsiaceae</taxon>
        <taxon>Candidatus Phycorickettsia</taxon>
    </lineage>
</organism>
<comment type="similarity">
    <text evidence="2">Belongs to the major facilitator superfamily. Metabolite:H+ Symporter (MHS) family (TC 2.A.1.6) family.</text>
</comment>
<dbReference type="InterPro" id="IPR051084">
    <property type="entry name" value="H+-coupled_symporters"/>
</dbReference>
<evidence type="ECO:0000259" key="10">
    <source>
        <dbReference type="PROSITE" id="PS50850"/>
    </source>
</evidence>
<dbReference type="InterPro" id="IPR036259">
    <property type="entry name" value="MFS_trans_sf"/>
</dbReference>